<feature type="chain" id="PRO_5036113478" description="Spermidine/putrescine transport system substrate-binding protein" evidence="1">
    <location>
        <begin position="21"/>
        <end position="58"/>
    </location>
</feature>
<organism evidence="2">
    <name type="scientific">Candidatus Kentrum sp. LPFa</name>
    <dbReference type="NCBI Taxonomy" id="2126335"/>
    <lineage>
        <taxon>Bacteria</taxon>
        <taxon>Pseudomonadati</taxon>
        <taxon>Pseudomonadota</taxon>
        <taxon>Gammaproteobacteria</taxon>
        <taxon>Candidatus Kentrum</taxon>
    </lineage>
</organism>
<gene>
    <name evidence="2" type="ORF">BECKLPF1236A_GA0070988_1020310</name>
    <name evidence="3" type="ORF">BECKLPF1236C_GA0070990_1018910</name>
</gene>
<dbReference type="EMBL" id="CAADFP010000189">
    <property type="protein sequence ID" value="VFK33027.1"/>
    <property type="molecule type" value="Genomic_DNA"/>
</dbReference>
<keyword evidence="1" id="KW-0732">Signal</keyword>
<sequence>MKSSLRLLIFTLLSIFILSACDNGTSSNDSTAKEVRILAWVGYEEPEIVEPFEKEFGI</sequence>
<evidence type="ECO:0000256" key="1">
    <source>
        <dbReference type="SAM" id="SignalP"/>
    </source>
</evidence>
<accession>A0A450WNR1</accession>
<proteinExistence type="predicted"/>
<reference evidence="2" key="1">
    <citation type="submission" date="2019-02" db="EMBL/GenBank/DDBJ databases">
        <authorList>
            <person name="Gruber-Vodicka R. H."/>
            <person name="Seah K. B. B."/>
        </authorList>
    </citation>
    <scope>NUCLEOTIDE SEQUENCE</scope>
    <source>
        <strain evidence="2">BECK_S312</strain>
        <strain evidence="3">BECK_S426</strain>
    </source>
</reference>
<dbReference type="EMBL" id="CAADFM010000203">
    <property type="protein sequence ID" value="VFK18672.1"/>
    <property type="molecule type" value="Genomic_DNA"/>
</dbReference>
<dbReference type="PROSITE" id="PS51257">
    <property type="entry name" value="PROKAR_LIPOPROTEIN"/>
    <property type="match status" value="1"/>
</dbReference>
<name>A0A450WNR1_9GAMM</name>
<protein>
    <recommendedName>
        <fullName evidence="4">Spermidine/putrescine transport system substrate-binding protein</fullName>
    </recommendedName>
</protein>
<evidence type="ECO:0008006" key="4">
    <source>
        <dbReference type="Google" id="ProtNLM"/>
    </source>
</evidence>
<feature type="signal peptide" evidence="1">
    <location>
        <begin position="1"/>
        <end position="20"/>
    </location>
</feature>
<dbReference type="AlphaFoldDB" id="A0A450WNR1"/>
<evidence type="ECO:0000313" key="3">
    <source>
        <dbReference type="EMBL" id="VFK33027.1"/>
    </source>
</evidence>
<evidence type="ECO:0000313" key="2">
    <source>
        <dbReference type="EMBL" id="VFK18672.1"/>
    </source>
</evidence>